<dbReference type="EMBL" id="BSTX01000004">
    <property type="protein sequence ID" value="GLZ80807.1"/>
    <property type="molecule type" value="Genomic_DNA"/>
</dbReference>
<feature type="compositionally biased region" description="Low complexity" evidence="1">
    <location>
        <begin position="1543"/>
        <end position="1565"/>
    </location>
</feature>
<evidence type="ECO:0008006" key="6">
    <source>
        <dbReference type="Google" id="ProtNLM"/>
    </source>
</evidence>
<dbReference type="InterPro" id="IPR014030">
    <property type="entry name" value="Ketoacyl_synth_N"/>
</dbReference>
<feature type="compositionally biased region" description="Low complexity" evidence="1">
    <location>
        <begin position="1859"/>
        <end position="1870"/>
    </location>
</feature>
<feature type="region of interest" description="Disordered" evidence="1">
    <location>
        <begin position="646"/>
        <end position="672"/>
    </location>
</feature>
<feature type="compositionally biased region" description="Basic and acidic residues" evidence="1">
    <location>
        <begin position="1380"/>
        <end position="1389"/>
    </location>
</feature>
<dbReference type="Pfam" id="PF00668">
    <property type="entry name" value="Condensation"/>
    <property type="match status" value="1"/>
</dbReference>
<dbReference type="CDD" id="cd05930">
    <property type="entry name" value="A_NRPS"/>
    <property type="match status" value="1"/>
</dbReference>
<dbReference type="GO" id="GO:0031177">
    <property type="term" value="F:phosphopantetheine binding"/>
    <property type="evidence" value="ECO:0007669"/>
    <property type="project" value="TreeGrafter"/>
</dbReference>
<dbReference type="Gene3D" id="3.40.47.10">
    <property type="match status" value="2"/>
</dbReference>
<feature type="compositionally biased region" description="Basic and acidic residues" evidence="1">
    <location>
        <begin position="1054"/>
        <end position="1089"/>
    </location>
</feature>
<feature type="compositionally biased region" description="Basic and acidic residues" evidence="1">
    <location>
        <begin position="1582"/>
        <end position="1592"/>
    </location>
</feature>
<dbReference type="Gene3D" id="3.30.559.10">
    <property type="entry name" value="Chloramphenicol acetyltransferase-like domain"/>
    <property type="match status" value="1"/>
</dbReference>
<dbReference type="InterPro" id="IPR020841">
    <property type="entry name" value="PKS_Beta-ketoAc_synthase_dom"/>
</dbReference>
<feature type="compositionally biased region" description="Basic and acidic residues" evidence="1">
    <location>
        <begin position="1745"/>
        <end position="1759"/>
    </location>
</feature>
<dbReference type="InterPro" id="IPR023213">
    <property type="entry name" value="CAT-like_dom_sf"/>
</dbReference>
<dbReference type="InterPro" id="IPR042099">
    <property type="entry name" value="ANL_N_sf"/>
</dbReference>
<dbReference type="GO" id="GO:0043041">
    <property type="term" value="P:amino acid activation for nonribosomal peptide biosynthetic process"/>
    <property type="evidence" value="ECO:0007669"/>
    <property type="project" value="TreeGrafter"/>
</dbReference>
<dbReference type="InterPro" id="IPR000873">
    <property type="entry name" value="AMP-dep_synth/lig_dom"/>
</dbReference>
<dbReference type="Gene3D" id="3.40.50.12780">
    <property type="entry name" value="N-terminal domain of ligase-like"/>
    <property type="match status" value="1"/>
</dbReference>
<feature type="compositionally biased region" description="Low complexity" evidence="1">
    <location>
        <begin position="1260"/>
        <end position="1269"/>
    </location>
</feature>
<feature type="compositionally biased region" description="Basic and acidic residues" evidence="1">
    <location>
        <begin position="1522"/>
        <end position="1536"/>
    </location>
</feature>
<dbReference type="SMART" id="SM00825">
    <property type="entry name" value="PKS_KS"/>
    <property type="match status" value="1"/>
</dbReference>
<dbReference type="GO" id="GO:0005737">
    <property type="term" value="C:cytoplasm"/>
    <property type="evidence" value="ECO:0007669"/>
    <property type="project" value="TreeGrafter"/>
</dbReference>
<feature type="compositionally biased region" description="Low complexity" evidence="1">
    <location>
        <begin position="1707"/>
        <end position="1720"/>
    </location>
</feature>
<protein>
    <recommendedName>
        <fullName evidence="6">Acyltransferase domain-containing protein</fullName>
    </recommendedName>
</protein>
<feature type="domain" description="Malonyl-CoA:ACP transacylase (MAT)" evidence="3">
    <location>
        <begin position="315"/>
        <end position="606"/>
    </location>
</feature>
<dbReference type="Proteomes" id="UP001165079">
    <property type="component" value="Unassembled WGS sequence"/>
</dbReference>
<feature type="domain" description="Ketosynthase family 3 (KS3)" evidence="2">
    <location>
        <begin position="6"/>
        <end position="1948"/>
    </location>
</feature>
<feature type="compositionally biased region" description="Low complexity" evidence="1">
    <location>
        <begin position="2043"/>
        <end position="2061"/>
    </location>
</feature>
<accession>A0A9W6SS28</accession>
<dbReference type="SUPFAM" id="SSF55048">
    <property type="entry name" value="Probable ACP-binding domain of malonyl-CoA ACP transacylase"/>
    <property type="match status" value="1"/>
</dbReference>
<dbReference type="GO" id="GO:0044550">
    <property type="term" value="P:secondary metabolite biosynthetic process"/>
    <property type="evidence" value="ECO:0007669"/>
    <property type="project" value="TreeGrafter"/>
</dbReference>
<evidence type="ECO:0000313" key="5">
    <source>
        <dbReference type="Proteomes" id="UP001165079"/>
    </source>
</evidence>
<dbReference type="InterPro" id="IPR001242">
    <property type="entry name" value="Condensation_dom"/>
</dbReference>
<comment type="caution">
    <text evidence="4">The sequence shown here is derived from an EMBL/GenBank/DDBJ whole genome shotgun (WGS) entry which is preliminary data.</text>
</comment>
<dbReference type="GO" id="GO:0016705">
    <property type="term" value="F:oxidoreductase activity, acting on paired donors, with incorporation or reduction of molecular oxygen"/>
    <property type="evidence" value="ECO:0007669"/>
    <property type="project" value="InterPro"/>
</dbReference>
<sequence>MNDRRIAVIGMAEGVPGDTFDPGFFAVADPVSTPPSRRVFLMTAHHALEDAGYAGGGVRAGLWAGPPESTVDDETAARLRLPGPAVGVWTGASTALVAVQLAARALLDGEADLALAGHWDDASGASVLALKHLDRALADGDRVHAVILGVAVSADAETDALNAAGVSAEDVTLSAADLVAAVRAVRDGEENTVGPRLASVAVDDAHAVVAQHHGMPHGARRSDALPPVPALLPVSAGHADTLRELAAAYRARLDQAPRAADVVTTAALGRRHARHRLVVYGATDGEFAEGLDAYLSGTRSEHYSAYTASDRVRPVFAYTGLTEPGHKTAKALYERCGHFRDVLDEAGARFARLAGRPLVPIALGDAAPEPGTALPAQFAVQAGMTALWRHLGVRPHVVLGHGFGELAALHAAGGLSLADGMRLVTGFSALVEQDTPPGGMVTVLADRGTVDTVLAACPGLTLAIVNGPENHVLAGAAGTVDKACRLAKALDLRWQRVPVTRAYHAAPLDEIRGALRALAESVTWRAIQTPFLSGLDGSVRPAGWTPGAAYVVAQSRQTVRFDALLEELADTPDAVLLEVGTQPMLTRLARAAAPGVPAIPSGREDAEVDAFHRAIGELHCAGVPVDWGALTAESDGRRTDLPLYPFRQETIPPAPSTGDQQMPRPASTPVPVATGGRDALAEAIRLAAEAAATAARAAEHLASDRPVAPAATASASSPDIGLCFVDAVGGGYSLLREAARFSEEHGLRTLWLPGRAPLGHAGPFPSAAVLATALAADTSAVRLHAAVPVPDVVRTAEEWAMVDNLSGGRVALTLLDAPDADVAAFDAFWLGSPLDDVRLHPAPVQHDAPLSLRAETHADFERAGRLGVDVLADLVTFGPAELRAGVEAYRAAGGGRVVVELYTHLAADLAAARREAFGPLSRTLATDARLLASLGADASGDREEEFRRAYDRFCGTRTLIGTPASAGTLVESLRDMGVDELAAIVDFGVPPTAMREGWTPLAELRARFAPARPALPAPRKSPETGGVESGESIVYGDETVTPMKSAASVDTAAADERATGHAADDRAASGPDRGQRVIEREAESARIQDGRPTAADRPAEARSHESPRPASTRHAAETRGVQAPDADAATAMETDTGSAGPAASPAGDRPASSPSGPSGPGAVTAEQDGPRAAGPSGPGLSERGLSERGLSELGNAFGGRRRGGDTGGERTSPTGPSLFAAPGTAAETARGTAGSTEPGDRDTTAEGSATEPDHDTHSFARAALDAALAEADRADREAATGTTGAQALPAEQTAPDEQPGADERSVPDGASAHQRTGRSDMDRPRGRVRPGGYDEPAIGHGDQIGQIGHTEARGSGDTGGVPDERSRAPRSGGDAPGGHPEQRGEHEQYGQHGQGSQEGPQGPRRQSGDPAGRWAAHPLADAAEDRASHEGAARADTPVGERDTRPAEAPARHQGAEPVVAPAHERDTRPAASSGGHGDHGGRDGDMPGSHTTDPGLGQGGHGGQISRGGPFSQGGQGGRGGWDDTRRPGGPEADPRTGPVSGAQAGPGAHPGPGTHTGPETHSGPESHVGPETAGPGAYAEARDAGSEQRPLRRSAVSFVPPRQQSGGPGETIPSAPAEAGRGQGSEEGHRRAAEAPARGESTVYGPGARADGPVPGTPFGPRAATAEQAARTPGAPEASGGFADGREAPVADDSAERPGSRAENGFAVAPGAEGPAAGRSPVDRYTAVTAGEPSHAAAQVAPGEREAPSHAPDDRAPETAGPVPAPAHEPERPARGGHRAPEGFGAEPSGTEPTGAQSFGTEPLETGLIETEPFEAEPFEARPSGAASPEAEFFGAPAAGSAPAQDQRPAGSLPQTGFAPAAPAEGGPSQDRPMRSEAAQGDAAQSGSAQGGAAQGDTAGARFGEIGSVPGAPVPGGAAPAAGPVNRFPGHAAEPAGPRSFVPAPVTSGLQMPPQAPAQPRPPVPEPATGATTEPAAVPVHGPIDGPAPVAEAPRGPVSGPPSTPADVARAVPGVSFAPTAPPAPAGVSGRAQVPAPVPAPVEGAAQHAPVPEAPAGAPDAAAVAEPDTRSFTVPPAPAPAPPTHPYLTRLLSAPVPVLSLPADRMRTGAPPERFGVEECELGLKLTGALTRLGEPQGPDAPVLAGVAITLRRFSGQDDLIIGRADGPPVRVDLGGDPSFAEVMHRVRTSLAEAAGFDGPAPEVPVATAVGARAAEISWSLLPHAGGATVQVGYAADLFEPHTARRLGHYLRDFLTAASEDPQQRLSQLDDLSDDDMGALDHWHRGSHADLPDAPVDELVAAHAARTPDAVAAVCGQDSLTYETLDVLANQVAHQLRGLGVGPSDVVGVLMPRDLRLIVSLLAVVKTGAAYLSLDPFQDPEAIAHVLADSRAKLTVAETGLAGLLPEDAPRMSPNPGELAEYPGTPLERVAGPDDACYVVYDSRRDSSGQSSPAGHGSLASHGVVVSHRSVTNLCGWYHRRFRVTAEDRASVLCRPGGDASVLEIWPALTAGAAIVVATDDVPMTAPDVARWFAMSAATIAVLPTGLGEALLALPDAVRHAGALRSLIVSGDPLYRRPRGDLPFEVVNAYGPTEATVMVASHTATSDGEGGVLLGSPIDNTRLYVLDGAGRPVPVGVPGELYVAGDCLASGYLHADDLTARRFPVDGAGQRYYRTGDLARWTNGGVLEFKGRINEQVPLGGHRVDPGEVAGRLRTRPGVADAAVLAMRAADGSPYLAAFVVPDGDPSDLSVGLPPYLVPARWVTMDALPYDLGGRLDRDALLTALTPPEDRRSGPLASVQSRMAGFSERLGAALNIAVPVDLSGDLDTALLKEALTRLAVRHHSLRSRFFERDGAWVQEVLDDPEGRLKSLDLTALPEQQRGERAGQRADEARAELFDLGDGHAWRAVLIRLGEHEWRLVLVFHHLLTDDWARHLFLTELAELYNALAEGRQPRLPEPSQAIAYALAERRPDEDARMDYWTRRLDGVRLSLPLPYDTPDASGGRVFTEVPLPAEVVEGALTLARETACAPYSVFAAALGVFLSKMTGAGRIVLRTQYPDRDDPRSARLMASLATAAVLDLDIAPGLGFADLVTAVEHDHTEGLANHVALHRLLDVLAERGSAAPGELPQFLFPGAFVGTLPLSGVRASLENPPVTPGLPGTVFVCVPGTDAWHLGLSHSPAQLRPETATAWLDTYATVLAQLCAEPETPIGEL</sequence>
<dbReference type="InterPro" id="IPR016035">
    <property type="entry name" value="Acyl_Trfase/lysoPLipase"/>
</dbReference>
<evidence type="ECO:0000259" key="2">
    <source>
        <dbReference type="SMART" id="SM00825"/>
    </source>
</evidence>
<dbReference type="Pfam" id="PF22621">
    <property type="entry name" value="CurL-like_PKS_C"/>
    <property type="match status" value="1"/>
</dbReference>
<feature type="compositionally biased region" description="Basic and acidic residues" evidence="1">
    <location>
        <begin position="1686"/>
        <end position="1702"/>
    </location>
</feature>
<dbReference type="SUPFAM" id="SSF52151">
    <property type="entry name" value="FabD/lysophospholipase-like"/>
    <property type="match status" value="1"/>
</dbReference>
<dbReference type="GO" id="GO:0016746">
    <property type="term" value="F:acyltransferase activity"/>
    <property type="evidence" value="ECO:0007669"/>
    <property type="project" value="InterPro"/>
</dbReference>
<feature type="compositionally biased region" description="Basic and acidic residues" evidence="1">
    <location>
        <begin position="1626"/>
        <end position="1635"/>
    </location>
</feature>
<proteinExistence type="predicted"/>
<feature type="region of interest" description="Disordered" evidence="1">
    <location>
        <begin position="2025"/>
        <end position="2061"/>
    </location>
</feature>
<dbReference type="SUPFAM" id="SSF53901">
    <property type="entry name" value="Thiolase-like"/>
    <property type="match status" value="1"/>
</dbReference>
<dbReference type="Pfam" id="PF00109">
    <property type="entry name" value="ketoacyl-synt"/>
    <property type="match status" value="1"/>
</dbReference>
<dbReference type="GO" id="GO:0008610">
    <property type="term" value="P:lipid biosynthetic process"/>
    <property type="evidence" value="ECO:0007669"/>
    <property type="project" value="UniProtKB-ARBA"/>
</dbReference>
<dbReference type="InterPro" id="IPR016039">
    <property type="entry name" value="Thiolase-like"/>
</dbReference>
<name>A0A9W6SS28_9ACTN</name>
<feature type="region of interest" description="Disordered" evidence="1">
    <location>
        <begin position="1013"/>
        <end position="2011"/>
    </location>
</feature>
<feature type="compositionally biased region" description="Basic and acidic residues" evidence="1">
    <location>
        <begin position="1477"/>
        <end position="1486"/>
    </location>
</feature>
<keyword evidence="5" id="KW-1185">Reference proteome</keyword>
<feature type="compositionally biased region" description="Low complexity" evidence="1">
    <location>
        <begin position="1969"/>
        <end position="1982"/>
    </location>
</feature>
<dbReference type="RefSeq" id="WP_285666064.1">
    <property type="nucleotide sequence ID" value="NZ_BSTX01000004.1"/>
</dbReference>
<dbReference type="Gene3D" id="3.40.366.10">
    <property type="entry name" value="Malonyl-Coenzyme A Acyl Carrier Protein, domain 2"/>
    <property type="match status" value="1"/>
</dbReference>
<feature type="compositionally biased region" description="Pro residues" evidence="1">
    <location>
        <begin position="1956"/>
        <end position="1968"/>
    </location>
</feature>
<dbReference type="PANTHER" id="PTHR45527:SF1">
    <property type="entry name" value="FATTY ACID SYNTHASE"/>
    <property type="match status" value="1"/>
</dbReference>
<dbReference type="PANTHER" id="PTHR45527">
    <property type="entry name" value="NONRIBOSOMAL PEPTIDE SYNTHETASE"/>
    <property type="match status" value="1"/>
</dbReference>
<dbReference type="Gene3D" id="3.30.300.30">
    <property type="match status" value="1"/>
</dbReference>
<feature type="compositionally biased region" description="Gly residues" evidence="1">
    <location>
        <begin position="1497"/>
        <end position="1521"/>
    </location>
</feature>
<feature type="compositionally biased region" description="Low complexity" evidence="1">
    <location>
        <begin position="1123"/>
        <end position="1162"/>
    </location>
</feature>
<dbReference type="SMART" id="SM00827">
    <property type="entry name" value="PKS_AT"/>
    <property type="match status" value="1"/>
</dbReference>
<evidence type="ECO:0000256" key="1">
    <source>
        <dbReference type="SAM" id="MobiDB-lite"/>
    </source>
</evidence>
<feature type="compositionally biased region" description="Low complexity" evidence="1">
    <location>
        <begin position="1390"/>
        <end position="1399"/>
    </location>
</feature>
<dbReference type="InterPro" id="IPR016036">
    <property type="entry name" value="Malonyl_transacylase_ACP-bd"/>
</dbReference>
<reference evidence="4" key="1">
    <citation type="submission" date="2023-03" db="EMBL/GenBank/DDBJ databases">
        <title>Actinorhabdospora filicis NBRC 111898.</title>
        <authorList>
            <person name="Ichikawa N."/>
            <person name="Sato H."/>
            <person name="Tonouchi N."/>
        </authorList>
    </citation>
    <scope>NUCLEOTIDE SEQUENCE</scope>
    <source>
        <strain evidence="4">NBRC 111898</strain>
    </source>
</reference>
<feature type="compositionally biased region" description="Low complexity" evidence="1">
    <location>
        <begin position="1897"/>
        <end position="1927"/>
    </location>
</feature>
<feature type="compositionally biased region" description="Polar residues" evidence="1">
    <location>
        <begin position="1793"/>
        <end position="1802"/>
    </location>
</feature>
<dbReference type="SUPFAM" id="SSF51679">
    <property type="entry name" value="Bacterial luciferase-like"/>
    <property type="match status" value="1"/>
</dbReference>
<dbReference type="InterPro" id="IPR045851">
    <property type="entry name" value="AMP-bd_C_sf"/>
</dbReference>
<dbReference type="InterPro" id="IPR036661">
    <property type="entry name" value="Luciferase-like_sf"/>
</dbReference>
<feature type="compositionally biased region" description="Basic and acidic residues" evidence="1">
    <location>
        <begin position="1423"/>
        <end position="1455"/>
    </location>
</feature>
<dbReference type="Pfam" id="PF00698">
    <property type="entry name" value="Acyl_transf_1"/>
    <property type="match status" value="1"/>
</dbReference>
<dbReference type="Gene3D" id="3.30.559.30">
    <property type="entry name" value="Nonribosomal peptide synthetase, condensation domain"/>
    <property type="match status" value="2"/>
</dbReference>
<dbReference type="InterPro" id="IPR014043">
    <property type="entry name" value="Acyl_transferase_dom"/>
</dbReference>
<feature type="compositionally biased region" description="Low complexity" evidence="1">
    <location>
        <begin position="1880"/>
        <end position="1890"/>
    </location>
</feature>
<dbReference type="Gene3D" id="3.20.20.30">
    <property type="entry name" value="Luciferase-like domain"/>
    <property type="match status" value="2"/>
</dbReference>
<evidence type="ECO:0000259" key="3">
    <source>
        <dbReference type="SMART" id="SM00827"/>
    </source>
</evidence>
<feature type="compositionally biased region" description="Basic and acidic residues" evidence="1">
    <location>
        <begin position="1097"/>
        <end position="1107"/>
    </location>
</feature>
<dbReference type="SUPFAM" id="SSF56801">
    <property type="entry name" value="Acetyl-CoA synthetase-like"/>
    <property type="match status" value="1"/>
</dbReference>
<feature type="compositionally biased region" description="Low complexity" evidence="1">
    <location>
        <begin position="1827"/>
        <end position="1846"/>
    </location>
</feature>
<dbReference type="SUPFAM" id="SSF52777">
    <property type="entry name" value="CoA-dependent acyltransferases"/>
    <property type="match status" value="3"/>
</dbReference>
<organism evidence="4 5">
    <name type="scientific">Actinorhabdospora filicis</name>
    <dbReference type="NCBI Taxonomy" id="1785913"/>
    <lineage>
        <taxon>Bacteria</taxon>
        <taxon>Bacillati</taxon>
        <taxon>Actinomycetota</taxon>
        <taxon>Actinomycetes</taxon>
        <taxon>Micromonosporales</taxon>
        <taxon>Micromonosporaceae</taxon>
        <taxon>Actinorhabdospora</taxon>
    </lineage>
</organism>
<evidence type="ECO:0000313" key="4">
    <source>
        <dbReference type="EMBL" id="GLZ80807.1"/>
    </source>
</evidence>
<dbReference type="Gene3D" id="3.30.70.3290">
    <property type="match status" value="1"/>
</dbReference>
<feature type="compositionally biased region" description="Low complexity" evidence="1">
    <location>
        <begin position="1220"/>
        <end position="1234"/>
    </location>
</feature>
<gene>
    <name evidence="4" type="ORF">Afil01_56140</name>
</gene>
<feature type="compositionally biased region" description="Low complexity" evidence="1">
    <location>
        <begin position="1338"/>
        <end position="1349"/>
    </location>
</feature>
<dbReference type="Pfam" id="PF00501">
    <property type="entry name" value="AMP-binding"/>
    <property type="match status" value="2"/>
</dbReference>
<dbReference type="InterPro" id="IPR001227">
    <property type="entry name" value="Ac_transferase_dom_sf"/>
</dbReference>